<comment type="caution">
    <text evidence="3">The sequence shown here is derived from an EMBL/GenBank/DDBJ whole genome shotgun (WGS) entry which is preliminary data.</text>
</comment>
<dbReference type="PANTHER" id="PTHR30290:SF65">
    <property type="entry name" value="MONOACYL PHOSPHATIDYLINOSITOL TETRAMANNOSIDE-BINDING PROTEIN LPQW-RELATED"/>
    <property type="match status" value="1"/>
</dbReference>
<dbReference type="CDD" id="cd08513">
    <property type="entry name" value="PBP2_thermophilic_Hb8_like"/>
    <property type="match status" value="1"/>
</dbReference>
<reference evidence="3 4" key="1">
    <citation type="submission" date="2020-05" db="EMBL/GenBank/DDBJ databases">
        <title>Aquincola sp. isolate from soil.</title>
        <authorList>
            <person name="Han J."/>
            <person name="Kim D.-U."/>
        </authorList>
    </citation>
    <scope>NUCLEOTIDE SEQUENCE [LARGE SCALE GENOMIC DNA]</scope>
    <source>
        <strain evidence="3 4">S2</strain>
    </source>
</reference>
<proteinExistence type="predicted"/>
<dbReference type="Pfam" id="PF00496">
    <property type="entry name" value="SBP_bac_5"/>
    <property type="match status" value="1"/>
</dbReference>
<evidence type="ECO:0000313" key="4">
    <source>
        <dbReference type="Proteomes" id="UP000737171"/>
    </source>
</evidence>
<sequence>MTGLGLTLPMAGFLLLNAGVAQSQPAAYKPTRRGGGGTLRMLESQGPTLLNPHFATGLKDNTGSRIFYEPLAEWDAEGNLEAVLAAEIPSRANGGLAADGRSVVWKLKKGVTWHDGQPFTADDVLFNWQYATDPNTASVTLGSYGNLKMEKVDSHTVRVVFDKPSPFWPGQYSQVMLIPKHLFGPYIGARSREAPHNNRPVGTGAYSFVEFQPGDLLRAAIYAKYHLPLRPHFDAIEMKSGGDAVSAARAVLQTGDYDFAGSLVLPEDVAERLEATGKGRLQVMSGSATAAIYLNFTDPNTVVDGERSHPSTRHPLFSDPAVRRAVGLLIDRESLQRHVYGRQGQATTNFINNPSRYRSPNTKAEYSVEKAKAVLDAAGWKPGPDGVRAKDGKKLTLLFQGSVGAVGQKLQAVVKQAAQQAGIQMELKAVVPSVFFSSDIGNPDTYGKFYADMQTYNWTNTSPDPENLMQCFLSTQVASKANKWLGQNMVRWQNSEFDAAFRAAETELDPVKRAALFIRMNDLVVADGYVIPVLARTSMRALAKNLVAPLSPWRNDMASLPHWYRDS</sequence>
<accession>A0ABX2E927</accession>
<organism evidence="3 4">
    <name type="scientific">Pseudaquabacterium terrae</name>
    <dbReference type="NCBI Taxonomy" id="2732868"/>
    <lineage>
        <taxon>Bacteria</taxon>
        <taxon>Pseudomonadati</taxon>
        <taxon>Pseudomonadota</taxon>
        <taxon>Betaproteobacteria</taxon>
        <taxon>Burkholderiales</taxon>
        <taxon>Sphaerotilaceae</taxon>
        <taxon>Pseudaquabacterium</taxon>
    </lineage>
</organism>
<dbReference type="Proteomes" id="UP000737171">
    <property type="component" value="Unassembled WGS sequence"/>
</dbReference>
<protein>
    <submittedName>
        <fullName evidence="3">Peptide ABC transporter substrate-binding protein</fullName>
    </submittedName>
</protein>
<feature type="chain" id="PRO_5046285492" evidence="1">
    <location>
        <begin position="24"/>
        <end position="567"/>
    </location>
</feature>
<feature type="signal peptide" evidence="1">
    <location>
        <begin position="1"/>
        <end position="23"/>
    </location>
</feature>
<evidence type="ECO:0000259" key="2">
    <source>
        <dbReference type="Pfam" id="PF00496"/>
    </source>
</evidence>
<evidence type="ECO:0000313" key="3">
    <source>
        <dbReference type="EMBL" id="NRF65434.1"/>
    </source>
</evidence>
<dbReference type="PIRSF" id="PIRSF002741">
    <property type="entry name" value="MppA"/>
    <property type="match status" value="1"/>
</dbReference>
<dbReference type="InterPro" id="IPR030678">
    <property type="entry name" value="Peptide/Ni-bd"/>
</dbReference>
<dbReference type="Gene3D" id="3.40.190.10">
    <property type="entry name" value="Periplasmic binding protein-like II"/>
    <property type="match status" value="1"/>
</dbReference>
<dbReference type="SUPFAM" id="SSF53850">
    <property type="entry name" value="Periplasmic binding protein-like II"/>
    <property type="match status" value="1"/>
</dbReference>
<feature type="domain" description="Solute-binding protein family 5" evidence="2">
    <location>
        <begin position="97"/>
        <end position="477"/>
    </location>
</feature>
<dbReference type="PANTHER" id="PTHR30290">
    <property type="entry name" value="PERIPLASMIC BINDING COMPONENT OF ABC TRANSPORTER"/>
    <property type="match status" value="1"/>
</dbReference>
<name>A0ABX2E927_9BURK</name>
<keyword evidence="4" id="KW-1185">Reference proteome</keyword>
<dbReference type="EMBL" id="JABRWJ010000001">
    <property type="protein sequence ID" value="NRF65434.1"/>
    <property type="molecule type" value="Genomic_DNA"/>
</dbReference>
<keyword evidence="1" id="KW-0732">Signal</keyword>
<gene>
    <name evidence="3" type="ORF">HLB44_00405</name>
</gene>
<dbReference type="InterPro" id="IPR000914">
    <property type="entry name" value="SBP_5_dom"/>
</dbReference>
<dbReference type="Gene3D" id="3.10.105.10">
    <property type="entry name" value="Dipeptide-binding Protein, Domain 3"/>
    <property type="match status" value="1"/>
</dbReference>
<dbReference type="InterPro" id="IPR039424">
    <property type="entry name" value="SBP_5"/>
</dbReference>
<evidence type="ECO:0000256" key="1">
    <source>
        <dbReference type="SAM" id="SignalP"/>
    </source>
</evidence>